<dbReference type="NCBIfam" id="TIGR01414">
    <property type="entry name" value="autotrans_barl"/>
    <property type="match status" value="1"/>
</dbReference>
<dbReference type="RefSeq" id="WP_110026778.1">
    <property type="nucleotide sequence ID" value="NZ_QGTS01000009.1"/>
</dbReference>
<dbReference type="Gene3D" id="2.160.20.20">
    <property type="match status" value="2"/>
</dbReference>
<evidence type="ECO:0000259" key="3">
    <source>
        <dbReference type="PROSITE" id="PS51208"/>
    </source>
</evidence>
<dbReference type="SUPFAM" id="SSF51126">
    <property type="entry name" value="Pectin lyase-like"/>
    <property type="match status" value="2"/>
</dbReference>
<protein>
    <submittedName>
        <fullName evidence="4">Autotransporter family porin</fullName>
    </submittedName>
</protein>
<evidence type="ECO:0000313" key="4">
    <source>
        <dbReference type="EMBL" id="PWW07089.1"/>
    </source>
</evidence>
<dbReference type="PANTHER" id="PTHR12338:SF5">
    <property type="entry name" value="ANTIGEN 43-RELATED"/>
    <property type="match status" value="1"/>
</dbReference>
<evidence type="ECO:0000256" key="1">
    <source>
        <dbReference type="SAM" id="MobiDB-lite"/>
    </source>
</evidence>
<gene>
    <name evidence="4" type="ORF">DES37_109209</name>
</gene>
<feature type="compositionally biased region" description="Gly residues" evidence="1">
    <location>
        <begin position="682"/>
        <end position="710"/>
    </location>
</feature>
<feature type="domain" description="Autotransporter" evidence="3">
    <location>
        <begin position="749"/>
        <end position="1032"/>
    </location>
</feature>
<reference evidence="4 5" key="1">
    <citation type="submission" date="2018-05" db="EMBL/GenBank/DDBJ databases">
        <title>Genomic Encyclopedia of Type Strains, Phase IV (KMG-IV): sequencing the most valuable type-strain genomes for metagenomic binning, comparative biology and taxonomic classification.</title>
        <authorList>
            <person name="Goeker M."/>
        </authorList>
    </citation>
    <scope>NUCLEOTIDE SEQUENCE [LARGE SCALE GENOMIC DNA]</scope>
    <source>
        <strain evidence="4 5">DSM 19579</strain>
    </source>
</reference>
<feature type="transmembrane region" description="Helical" evidence="2">
    <location>
        <begin position="12"/>
        <end position="34"/>
    </location>
</feature>
<dbReference type="SMART" id="SM00869">
    <property type="entry name" value="Autotransporter"/>
    <property type="match status" value="1"/>
</dbReference>
<dbReference type="InterPro" id="IPR011050">
    <property type="entry name" value="Pectin_lyase_fold/virulence"/>
</dbReference>
<dbReference type="EMBL" id="QGTS01000009">
    <property type="protein sequence ID" value="PWW07089.1"/>
    <property type="molecule type" value="Genomic_DNA"/>
</dbReference>
<evidence type="ECO:0000313" key="5">
    <source>
        <dbReference type="Proteomes" id="UP000246744"/>
    </source>
</evidence>
<comment type="caution">
    <text evidence="4">The sequence shown here is derived from an EMBL/GenBank/DDBJ whole genome shotgun (WGS) entry which is preliminary data.</text>
</comment>
<accession>A0A317PWP2</accession>
<keyword evidence="5" id="KW-1185">Reference proteome</keyword>
<dbReference type="AlphaFoldDB" id="A0A317PWP2"/>
<proteinExistence type="predicted"/>
<dbReference type="InterPro" id="IPR012332">
    <property type="entry name" value="Autotransporter_pectin_lyase_C"/>
</dbReference>
<dbReference type="InterPro" id="IPR043990">
    <property type="entry name" value="AC_1"/>
</dbReference>
<dbReference type="PROSITE" id="PS51208">
    <property type="entry name" value="AUTOTRANSPORTER"/>
    <property type="match status" value="1"/>
</dbReference>
<feature type="region of interest" description="Disordered" evidence="1">
    <location>
        <begin position="675"/>
        <end position="714"/>
    </location>
</feature>
<keyword evidence="2" id="KW-1133">Transmembrane helix</keyword>
<dbReference type="OrthoDB" id="6053567at2"/>
<dbReference type="Proteomes" id="UP000246744">
    <property type="component" value="Unassembled WGS sequence"/>
</dbReference>
<dbReference type="SUPFAM" id="SSF103515">
    <property type="entry name" value="Autotransporter"/>
    <property type="match status" value="1"/>
</dbReference>
<dbReference type="Pfam" id="PF18883">
    <property type="entry name" value="AC_1"/>
    <property type="match status" value="1"/>
</dbReference>
<name>A0A317PWP2_9ENTR</name>
<dbReference type="PANTHER" id="PTHR12338">
    <property type="entry name" value="AUTOTRANSPORTER"/>
    <property type="match status" value="1"/>
</dbReference>
<dbReference type="GO" id="GO:0019867">
    <property type="term" value="C:outer membrane"/>
    <property type="evidence" value="ECO:0007669"/>
    <property type="project" value="InterPro"/>
</dbReference>
<dbReference type="Pfam" id="PF03797">
    <property type="entry name" value="Autotransporter"/>
    <property type="match status" value="1"/>
</dbReference>
<dbReference type="InterPro" id="IPR006315">
    <property type="entry name" value="OM_autotransptr_brl_dom"/>
</dbReference>
<evidence type="ECO:0000256" key="2">
    <source>
        <dbReference type="SAM" id="Phobius"/>
    </source>
</evidence>
<keyword evidence="2" id="KW-0472">Membrane</keyword>
<dbReference type="InterPro" id="IPR050909">
    <property type="entry name" value="Bact_Autotransporter_VF"/>
</dbReference>
<keyword evidence="2" id="KW-0812">Transmembrane</keyword>
<dbReference type="Gene3D" id="2.40.128.130">
    <property type="entry name" value="Autotransporter beta-domain"/>
    <property type="match status" value="1"/>
</dbReference>
<dbReference type="InterPro" id="IPR005546">
    <property type="entry name" value="Autotransporte_beta"/>
</dbReference>
<organism evidence="4 5">
    <name type="scientific">Mangrovibacter plantisponsor</name>
    <dbReference type="NCBI Taxonomy" id="451513"/>
    <lineage>
        <taxon>Bacteria</taxon>
        <taxon>Pseudomonadati</taxon>
        <taxon>Pseudomonadota</taxon>
        <taxon>Gammaproteobacteria</taxon>
        <taxon>Enterobacterales</taxon>
        <taxon>Enterobacteriaceae</taxon>
        <taxon>Mangrovibacter</taxon>
    </lineage>
</organism>
<sequence length="1032" mass="107920">MDGYKKKQLIHGINLLSSIYLLPMSAFAVSYSPWQVSDGTSMDVTSGYTSQASGDYALYSSGTGSHLETTEPDEVFNSTFSSTNVLQALNNGEVVVKDAILQSSGRSSSVVFAQKGVVDISDSEIISNASGAAWGINGQSAAQIKLDGVELTYTSGGSGAGINLTSSALQADNLTMTSNGTSAILLNRGSQASFSNSAIAAQGDATGLYAHGSNTTVVAQATLTNSQVTTQNATGIRGLYADIALNNTTVETHGDAAHALDVNVGSHIDVTGGRYQTRGNKSFAAWLADSDSSLTVSDASFATTGDGSHAIAAQKGVASLKNTSLKTSGSDAYALYSETDSTGDNLAISAYGDQGIGAFAAKGGSVTLTNSTVATYGENAAGVLAYPQSDVSLSDSVVTTAGSNAYGLWDYVGNMVVKNTTVSTLGSAAGLYASGYSDSLSNAVDFDNVQLTSTGAPAIDAYATHLTLSMNGSTVTGSNKQALEVRSTESEGNDFYSTVKVTASHSTLNGDLFSDDENNQVDVTLQSGSVLNGATQSIDSLAIDNQSQWNVTGNSSLNSLNNSGSMAFIPDGKTRTVTINGNYAGDGGTLSLNTVLGGDNSATDKLVITGDVEAGTTKTAVNNLGGSGAQTVEGIELVSVAGTSYGDFVKSGRIVAGAYDYDLVKKDQSWYLTSSTSAVEPGDGGNEGNEGGNEGNGGNEGGGDNNGGGNSSSAVYRPEAGAWLANQQAANTLFTMTLNDREGARYQSAGDHGAGMWLRQVGEHNRFHDRSGQLKTQSNRYVVQLGADLTQRQFTASDRLYLGVMAGYGHSDSNSRSDITGYSAKGRVSGYSVGPYATWYQDITTRAVGYFDTWALYNHFENRVDGEALASEKYTSRGAIVSLESGYSFQVTGNDRQSAWIQPKAQMIWSNLMVDDHQEKNGTVVHQQTVTNVLTRVGMRGYLRGHSKLDDDTGRQFQPFVEANWVHNTHNWGIKMDDVTAYSAGSRNIGEVKLGVEGHISQSVDLWGSVTQQVGDKGYSSTQGTLGVKYRF</sequence>
<dbReference type="InterPro" id="IPR036709">
    <property type="entry name" value="Autotransporte_beta_dom_sf"/>
</dbReference>
<dbReference type="CDD" id="cd01344">
    <property type="entry name" value="PL2_Passenger_AT"/>
    <property type="match status" value="1"/>
</dbReference>